<comment type="caution">
    <text evidence="4">The sequence shown here is derived from an EMBL/GenBank/DDBJ whole genome shotgun (WGS) entry which is preliminary data.</text>
</comment>
<dbReference type="GO" id="GO:0043565">
    <property type="term" value="F:sequence-specific DNA binding"/>
    <property type="evidence" value="ECO:0007669"/>
    <property type="project" value="InterPro"/>
</dbReference>
<accession>A0AAJ1C1R2</accession>
<evidence type="ECO:0000313" key="4">
    <source>
        <dbReference type="EMBL" id="MCO5960194.1"/>
    </source>
</evidence>
<dbReference type="PROSITE" id="PS01124">
    <property type="entry name" value="HTH_ARAC_FAMILY_2"/>
    <property type="match status" value="1"/>
</dbReference>
<organism evidence="4 5">
    <name type="scientific">Ciceribacter sichuanensis</name>
    <dbReference type="NCBI Taxonomy" id="2949647"/>
    <lineage>
        <taxon>Bacteria</taxon>
        <taxon>Pseudomonadati</taxon>
        <taxon>Pseudomonadota</taxon>
        <taxon>Alphaproteobacteria</taxon>
        <taxon>Hyphomicrobiales</taxon>
        <taxon>Rhizobiaceae</taxon>
        <taxon>Ciceribacter</taxon>
    </lineage>
</organism>
<dbReference type="InterPro" id="IPR018060">
    <property type="entry name" value="HTH_AraC"/>
</dbReference>
<name>A0AAJ1C1R2_9HYPH</name>
<dbReference type="GO" id="GO:0003700">
    <property type="term" value="F:DNA-binding transcription factor activity"/>
    <property type="evidence" value="ECO:0007669"/>
    <property type="project" value="InterPro"/>
</dbReference>
<evidence type="ECO:0000313" key="5">
    <source>
        <dbReference type="Proteomes" id="UP001155380"/>
    </source>
</evidence>
<keyword evidence="1" id="KW-0805">Transcription regulation</keyword>
<reference evidence="4" key="1">
    <citation type="submission" date="2022-06" db="EMBL/GenBank/DDBJ databases">
        <authorList>
            <person name="Sun Q."/>
        </authorList>
    </citation>
    <scope>NUCLEOTIDE SEQUENCE</scope>
    <source>
        <strain evidence="4">S101</strain>
    </source>
</reference>
<dbReference type="Proteomes" id="UP001155380">
    <property type="component" value="Unassembled WGS sequence"/>
</dbReference>
<proteinExistence type="predicted"/>
<dbReference type="AlphaFoldDB" id="A0AAJ1C1R2"/>
<dbReference type="EMBL" id="JAMXLX010000019">
    <property type="protein sequence ID" value="MCO5960194.1"/>
    <property type="molecule type" value="Genomic_DNA"/>
</dbReference>
<keyword evidence="2" id="KW-0804">Transcription</keyword>
<gene>
    <name evidence="4" type="ORF">NBH21_25885</name>
</gene>
<dbReference type="RefSeq" id="WP_250913201.1">
    <property type="nucleotide sequence ID" value="NZ_JAMXLX010000019.1"/>
</dbReference>
<protein>
    <submittedName>
        <fullName evidence="4">Helix-turn-helix domain-containing protein</fullName>
    </submittedName>
</protein>
<dbReference type="SUPFAM" id="SSF46689">
    <property type="entry name" value="Homeodomain-like"/>
    <property type="match status" value="1"/>
</dbReference>
<evidence type="ECO:0000259" key="3">
    <source>
        <dbReference type="PROSITE" id="PS01124"/>
    </source>
</evidence>
<evidence type="ECO:0000256" key="1">
    <source>
        <dbReference type="ARBA" id="ARBA00023015"/>
    </source>
</evidence>
<dbReference type="InterPro" id="IPR009057">
    <property type="entry name" value="Homeodomain-like_sf"/>
</dbReference>
<dbReference type="Gene3D" id="1.10.10.60">
    <property type="entry name" value="Homeodomain-like"/>
    <property type="match status" value="1"/>
</dbReference>
<sequence length="60" mass="7226">MEDIEDRLSLSCRQLFRSAYRLSEWSVSQVAYIWGFINLGEFARVYRNRFGEFASQTLRR</sequence>
<feature type="domain" description="HTH araC/xylS-type" evidence="3">
    <location>
        <begin position="7"/>
        <end position="60"/>
    </location>
</feature>
<evidence type="ECO:0000256" key="2">
    <source>
        <dbReference type="ARBA" id="ARBA00023163"/>
    </source>
</evidence>